<organism evidence="4 5">
    <name type="scientific">Pseudobythopirellula maris</name>
    <dbReference type="NCBI Taxonomy" id="2527991"/>
    <lineage>
        <taxon>Bacteria</taxon>
        <taxon>Pseudomonadati</taxon>
        <taxon>Planctomycetota</taxon>
        <taxon>Planctomycetia</taxon>
        <taxon>Pirellulales</taxon>
        <taxon>Lacipirellulaceae</taxon>
        <taxon>Pseudobythopirellula</taxon>
    </lineage>
</organism>
<accession>A0A5C5ZUD7</accession>
<dbReference type="InterPro" id="IPR022935">
    <property type="entry name" value="ClpS"/>
</dbReference>
<comment type="caution">
    <text evidence="4">The sequence shown here is derived from an EMBL/GenBank/DDBJ whole genome shotgun (WGS) entry which is preliminary data.</text>
</comment>
<dbReference type="InterPro" id="IPR014719">
    <property type="entry name" value="Ribosomal_bL12_C/ClpS-like"/>
</dbReference>
<comment type="subunit">
    <text evidence="1">Binds to the N-terminal domain of the chaperone ClpA.</text>
</comment>
<sequence>MPGTKEAEAPVAPPDDPMAPPDGWDAPALDESASDSTPAAATVVRPKQKKKTKKQPPYAVVLHNDSLNSMPFVVGALRKVFGYTAQRATWLMMRVHFGGKARVWTGTRELAELKAEQLEACGADPLTASRGAQPLSVSVEPTTPT</sequence>
<reference evidence="4 5" key="1">
    <citation type="submission" date="2019-02" db="EMBL/GenBank/DDBJ databases">
        <title>Deep-cultivation of Planctomycetes and their phenomic and genomic characterization uncovers novel biology.</title>
        <authorList>
            <person name="Wiegand S."/>
            <person name="Jogler M."/>
            <person name="Boedeker C."/>
            <person name="Pinto D."/>
            <person name="Vollmers J."/>
            <person name="Rivas-Marin E."/>
            <person name="Kohn T."/>
            <person name="Peeters S.H."/>
            <person name="Heuer A."/>
            <person name="Rast P."/>
            <person name="Oberbeckmann S."/>
            <person name="Bunk B."/>
            <person name="Jeske O."/>
            <person name="Meyerdierks A."/>
            <person name="Storesund J.E."/>
            <person name="Kallscheuer N."/>
            <person name="Luecker S."/>
            <person name="Lage O.M."/>
            <person name="Pohl T."/>
            <person name="Merkel B.J."/>
            <person name="Hornburger P."/>
            <person name="Mueller R.-W."/>
            <person name="Bruemmer F."/>
            <person name="Labrenz M."/>
            <person name="Spormann A.M."/>
            <person name="Op Den Camp H."/>
            <person name="Overmann J."/>
            <person name="Amann R."/>
            <person name="Jetten M.S.M."/>
            <person name="Mascher T."/>
            <person name="Medema M.H."/>
            <person name="Devos D.P."/>
            <person name="Kaster A.-K."/>
            <person name="Ovreas L."/>
            <person name="Rohde M."/>
            <person name="Galperin M.Y."/>
            <person name="Jogler C."/>
        </authorList>
    </citation>
    <scope>NUCLEOTIDE SEQUENCE [LARGE SCALE GENOMIC DNA]</scope>
    <source>
        <strain evidence="4 5">Mal64</strain>
    </source>
</reference>
<dbReference type="PANTHER" id="PTHR33473">
    <property type="entry name" value="ATP-DEPENDENT CLP PROTEASE ADAPTER PROTEIN CLPS1, CHLOROPLASTIC"/>
    <property type="match status" value="1"/>
</dbReference>
<protein>
    <recommendedName>
        <fullName evidence="1">ATP-dependent Clp protease adapter protein ClpS</fullName>
    </recommendedName>
</protein>
<keyword evidence="4" id="KW-0645">Protease</keyword>
<dbReference type="Proteomes" id="UP000315440">
    <property type="component" value="Unassembled WGS sequence"/>
</dbReference>
<dbReference type="SUPFAM" id="SSF54736">
    <property type="entry name" value="ClpS-like"/>
    <property type="match status" value="1"/>
</dbReference>
<feature type="domain" description="Adaptor protein ClpS core" evidence="3">
    <location>
        <begin position="53"/>
        <end position="120"/>
    </location>
</feature>
<dbReference type="GO" id="GO:0006508">
    <property type="term" value="P:proteolysis"/>
    <property type="evidence" value="ECO:0007669"/>
    <property type="project" value="UniProtKB-UniRule"/>
</dbReference>
<comment type="function">
    <text evidence="1">Involved in the modulation of the specificity of the ClpAP-mediated ATP-dependent protein degradation.</text>
</comment>
<evidence type="ECO:0000313" key="5">
    <source>
        <dbReference type="Proteomes" id="UP000315440"/>
    </source>
</evidence>
<feature type="compositionally biased region" description="Polar residues" evidence="2">
    <location>
        <begin position="135"/>
        <end position="145"/>
    </location>
</feature>
<keyword evidence="4" id="KW-0378">Hydrolase</keyword>
<dbReference type="GO" id="GO:0008233">
    <property type="term" value="F:peptidase activity"/>
    <property type="evidence" value="ECO:0007669"/>
    <property type="project" value="UniProtKB-KW"/>
</dbReference>
<dbReference type="GO" id="GO:0030163">
    <property type="term" value="P:protein catabolic process"/>
    <property type="evidence" value="ECO:0007669"/>
    <property type="project" value="InterPro"/>
</dbReference>
<name>A0A5C5ZUD7_9BACT</name>
<gene>
    <name evidence="1 4" type="primary">clpS</name>
    <name evidence="4" type="ORF">Mal64_09120</name>
</gene>
<comment type="similarity">
    <text evidence="1">Belongs to the ClpS family.</text>
</comment>
<proteinExistence type="inferred from homology"/>
<dbReference type="HAMAP" id="MF_00302">
    <property type="entry name" value="ClpS"/>
    <property type="match status" value="1"/>
</dbReference>
<evidence type="ECO:0000259" key="3">
    <source>
        <dbReference type="Pfam" id="PF02617"/>
    </source>
</evidence>
<keyword evidence="5" id="KW-1185">Reference proteome</keyword>
<dbReference type="AlphaFoldDB" id="A0A5C5ZUD7"/>
<evidence type="ECO:0000256" key="2">
    <source>
        <dbReference type="SAM" id="MobiDB-lite"/>
    </source>
</evidence>
<evidence type="ECO:0000256" key="1">
    <source>
        <dbReference type="HAMAP-Rule" id="MF_00302"/>
    </source>
</evidence>
<dbReference type="PANTHER" id="PTHR33473:SF17">
    <property type="entry name" value="ATP-DEPENDENT CLP PROTEASE ADAPTER PROTEIN CLPS1, CHLOROPLASTIC"/>
    <property type="match status" value="1"/>
</dbReference>
<feature type="region of interest" description="Disordered" evidence="2">
    <location>
        <begin position="1"/>
        <end position="57"/>
    </location>
</feature>
<dbReference type="RefSeq" id="WP_197525449.1">
    <property type="nucleotide sequence ID" value="NZ_SJPQ01000001.1"/>
</dbReference>
<dbReference type="InterPro" id="IPR003769">
    <property type="entry name" value="ClpS_core"/>
</dbReference>
<dbReference type="EMBL" id="SJPQ01000001">
    <property type="protein sequence ID" value="TWT90521.1"/>
    <property type="molecule type" value="Genomic_DNA"/>
</dbReference>
<dbReference type="Gene3D" id="3.30.1390.10">
    <property type="match status" value="1"/>
</dbReference>
<feature type="compositionally biased region" description="Pro residues" evidence="2">
    <location>
        <begin position="11"/>
        <end position="20"/>
    </location>
</feature>
<evidence type="ECO:0000313" key="4">
    <source>
        <dbReference type="EMBL" id="TWT90521.1"/>
    </source>
</evidence>
<feature type="region of interest" description="Disordered" evidence="2">
    <location>
        <begin position="126"/>
        <end position="145"/>
    </location>
</feature>
<dbReference type="Pfam" id="PF02617">
    <property type="entry name" value="ClpS"/>
    <property type="match status" value="1"/>
</dbReference>